<dbReference type="PROSITE" id="PS50966">
    <property type="entry name" value="ZF_SWIM"/>
    <property type="match status" value="1"/>
</dbReference>
<keyword evidence="1" id="KW-0862">Zinc</keyword>
<evidence type="ECO:0000256" key="2">
    <source>
        <dbReference type="SAM" id="MobiDB-lite"/>
    </source>
</evidence>
<keyword evidence="1" id="KW-0863">Zinc-finger</keyword>
<evidence type="ECO:0000313" key="5">
    <source>
        <dbReference type="Proteomes" id="UP000266673"/>
    </source>
</evidence>
<sequence>MDLYYSRRLLAIAHNKLDSFIALRFRLSGWNIGLKEDIEVVSFDSMIFKHRSSKNKNIWYLVDMHLGICECNMMGAPCKHQSSIATHYKICGLNQIPTMSVNSRQHYAYLALGNKCKGLDFYADLHQMQLDQEFLHSTMKPVNSINDNLVSSESHKNDYNNSNDRGTLSKSMSLVPLSESDIDDYNNDESKSDTELHQSSIDELRWFSNDLESLLKEGDTALDRSVFKFVKIYKKHRSIQDTHLRPAITSFLETCDWNTQQVNGNAYQRGGKKIKVQVTAAARRKKGSTHTLNKIPQGRPKENRNNCTYETEYQEKPDRFIMPARSKRQYKKCPHDLNQALKEIRPNGH</sequence>
<organism evidence="4 5">
    <name type="scientific">Gigaspora rosea</name>
    <dbReference type="NCBI Taxonomy" id="44941"/>
    <lineage>
        <taxon>Eukaryota</taxon>
        <taxon>Fungi</taxon>
        <taxon>Fungi incertae sedis</taxon>
        <taxon>Mucoromycota</taxon>
        <taxon>Glomeromycotina</taxon>
        <taxon>Glomeromycetes</taxon>
        <taxon>Diversisporales</taxon>
        <taxon>Gigasporaceae</taxon>
        <taxon>Gigaspora</taxon>
    </lineage>
</organism>
<keyword evidence="5" id="KW-1185">Reference proteome</keyword>
<evidence type="ECO:0000259" key="3">
    <source>
        <dbReference type="PROSITE" id="PS50966"/>
    </source>
</evidence>
<feature type="region of interest" description="Disordered" evidence="2">
    <location>
        <begin position="284"/>
        <end position="305"/>
    </location>
</feature>
<comment type="caution">
    <text evidence="4">The sequence shown here is derived from an EMBL/GenBank/DDBJ whole genome shotgun (WGS) entry which is preliminary data.</text>
</comment>
<dbReference type="AlphaFoldDB" id="A0A397VEB1"/>
<feature type="compositionally biased region" description="Polar residues" evidence="2">
    <location>
        <begin position="159"/>
        <end position="170"/>
    </location>
</feature>
<keyword evidence="1" id="KW-0479">Metal-binding</keyword>
<proteinExistence type="predicted"/>
<evidence type="ECO:0000256" key="1">
    <source>
        <dbReference type="PROSITE-ProRule" id="PRU00325"/>
    </source>
</evidence>
<dbReference type="PANTHER" id="PTHR35385:SF2">
    <property type="entry name" value="PROTEIN B, PUTATIVE-RELATED"/>
    <property type="match status" value="1"/>
</dbReference>
<feature type="region of interest" description="Disordered" evidence="2">
    <location>
        <begin position="146"/>
        <end position="170"/>
    </location>
</feature>
<reference evidence="4 5" key="1">
    <citation type="submission" date="2018-06" db="EMBL/GenBank/DDBJ databases">
        <title>Comparative genomics reveals the genomic features of Rhizophagus irregularis, R. cerebriforme, R. diaphanum and Gigaspora rosea, and their symbiotic lifestyle signature.</title>
        <authorList>
            <person name="Morin E."/>
            <person name="San Clemente H."/>
            <person name="Chen E.C.H."/>
            <person name="De La Providencia I."/>
            <person name="Hainaut M."/>
            <person name="Kuo A."/>
            <person name="Kohler A."/>
            <person name="Murat C."/>
            <person name="Tang N."/>
            <person name="Roy S."/>
            <person name="Loubradou J."/>
            <person name="Henrissat B."/>
            <person name="Grigoriev I.V."/>
            <person name="Corradi N."/>
            <person name="Roux C."/>
            <person name="Martin F.M."/>
        </authorList>
    </citation>
    <scope>NUCLEOTIDE SEQUENCE [LARGE SCALE GENOMIC DNA]</scope>
    <source>
        <strain evidence="4 5">DAOM 194757</strain>
    </source>
</reference>
<gene>
    <name evidence="4" type="ORF">C2G38_2179559</name>
</gene>
<dbReference type="PANTHER" id="PTHR35385">
    <property type="entry name" value="PROTEIN B, PUTATIVE-RELATED-RELATED"/>
    <property type="match status" value="1"/>
</dbReference>
<accession>A0A397VEB1</accession>
<evidence type="ECO:0000313" key="4">
    <source>
        <dbReference type="EMBL" id="RIB20332.1"/>
    </source>
</evidence>
<name>A0A397VEB1_9GLOM</name>
<dbReference type="InterPro" id="IPR007527">
    <property type="entry name" value="Znf_SWIM"/>
</dbReference>
<feature type="domain" description="SWIM-type" evidence="3">
    <location>
        <begin position="60"/>
        <end position="89"/>
    </location>
</feature>
<dbReference type="STRING" id="44941.A0A397VEB1"/>
<dbReference type="EMBL" id="QKWP01000423">
    <property type="protein sequence ID" value="RIB20332.1"/>
    <property type="molecule type" value="Genomic_DNA"/>
</dbReference>
<dbReference type="GO" id="GO:0008270">
    <property type="term" value="F:zinc ion binding"/>
    <property type="evidence" value="ECO:0007669"/>
    <property type="project" value="UniProtKB-KW"/>
</dbReference>
<protein>
    <recommendedName>
        <fullName evidence="3">SWIM-type domain-containing protein</fullName>
    </recommendedName>
</protein>
<dbReference type="Proteomes" id="UP000266673">
    <property type="component" value="Unassembled WGS sequence"/>
</dbReference>